<gene>
    <name evidence="1" type="ORF">dnl_05070</name>
</gene>
<dbReference type="KEGG" id="dli:dnl_05070"/>
<evidence type="ECO:0000313" key="1">
    <source>
        <dbReference type="EMBL" id="QTA78287.1"/>
    </source>
</evidence>
<evidence type="ECO:0000313" key="2">
    <source>
        <dbReference type="Proteomes" id="UP000663720"/>
    </source>
</evidence>
<protein>
    <submittedName>
        <fullName evidence="1">Uncharacterized protein</fullName>
    </submittedName>
</protein>
<dbReference type="EMBL" id="CP061799">
    <property type="protein sequence ID" value="QTA78287.1"/>
    <property type="molecule type" value="Genomic_DNA"/>
</dbReference>
<keyword evidence="2" id="KW-1185">Reference proteome</keyword>
<name>A0A975B3T2_9BACT</name>
<proteinExistence type="predicted"/>
<sequence length="49" mass="5831">MHFIKKSVDSSTVFLFELLQIPFNFFRVKPSQSVFRRKSFKPVVRVKPS</sequence>
<reference evidence="1" key="1">
    <citation type="journal article" date="2021" name="Microb. Physiol.">
        <title>Proteogenomic Insights into the Physiology of Marine, Sulfate-Reducing, Filamentous Desulfonema limicola and Desulfonema magnum.</title>
        <authorList>
            <person name="Schnaars V."/>
            <person name="Wohlbrand L."/>
            <person name="Scheve S."/>
            <person name="Hinrichs C."/>
            <person name="Reinhardt R."/>
            <person name="Rabus R."/>
        </authorList>
    </citation>
    <scope>NUCLEOTIDE SEQUENCE</scope>
    <source>
        <strain evidence="1">5ac10</strain>
    </source>
</reference>
<dbReference type="Proteomes" id="UP000663720">
    <property type="component" value="Chromosome"/>
</dbReference>
<organism evidence="1 2">
    <name type="scientific">Desulfonema limicola</name>
    <dbReference type="NCBI Taxonomy" id="45656"/>
    <lineage>
        <taxon>Bacteria</taxon>
        <taxon>Pseudomonadati</taxon>
        <taxon>Thermodesulfobacteriota</taxon>
        <taxon>Desulfobacteria</taxon>
        <taxon>Desulfobacterales</taxon>
        <taxon>Desulfococcaceae</taxon>
        <taxon>Desulfonema</taxon>
    </lineage>
</organism>
<dbReference type="AlphaFoldDB" id="A0A975B3T2"/>
<accession>A0A975B3T2</accession>